<dbReference type="AlphaFoldDB" id="A0A6N7EWE4"/>
<proteinExistence type="inferred from homology"/>
<dbReference type="Proteomes" id="UP000471298">
    <property type="component" value="Unassembled WGS sequence"/>
</dbReference>
<name>A0A6N7EWE4_9GAMM</name>
<dbReference type="SUPFAM" id="SSF109910">
    <property type="entry name" value="YgfY-like"/>
    <property type="match status" value="1"/>
</dbReference>
<gene>
    <name evidence="6" type="ORF">GCU85_09050</name>
</gene>
<sequence>MQPIKKLHWQCRRGMKELDILFEYYLYNHYETATDAEQTAFETLINCQDPIILDYLFGRSQPNTATISPTETQPDETQPAEVKKIIQLMQAFHQDLIKKQLPKDSRD</sequence>
<evidence type="ECO:0000256" key="4">
    <source>
        <dbReference type="ARBA" id="ARBA00022490"/>
    </source>
</evidence>
<protein>
    <recommendedName>
        <fullName evidence="3">FAD assembly factor SdhE</fullName>
    </recommendedName>
</protein>
<evidence type="ECO:0000256" key="3">
    <source>
        <dbReference type="ARBA" id="ARBA00019418"/>
    </source>
</evidence>
<dbReference type="GO" id="GO:0006105">
    <property type="term" value="P:succinate metabolic process"/>
    <property type="evidence" value="ECO:0007669"/>
    <property type="project" value="TreeGrafter"/>
</dbReference>
<dbReference type="PANTHER" id="PTHR39585:SF1">
    <property type="entry name" value="FAD ASSEMBLY FACTOR SDHE"/>
    <property type="match status" value="1"/>
</dbReference>
<dbReference type="InterPro" id="IPR036714">
    <property type="entry name" value="SDH_sf"/>
</dbReference>
<dbReference type="InterPro" id="IPR005631">
    <property type="entry name" value="SDH"/>
</dbReference>
<evidence type="ECO:0000256" key="5">
    <source>
        <dbReference type="ARBA" id="ARBA00023186"/>
    </source>
</evidence>
<organism evidence="6 7">
    <name type="scientific">Ostreibacterium oceani</name>
    <dbReference type="NCBI Taxonomy" id="2654998"/>
    <lineage>
        <taxon>Bacteria</taxon>
        <taxon>Pseudomonadati</taxon>
        <taxon>Pseudomonadota</taxon>
        <taxon>Gammaproteobacteria</taxon>
        <taxon>Cardiobacteriales</taxon>
        <taxon>Ostreibacteriaceae</taxon>
        <taxon>Ostreibacterium</taxon>
    </lineage>
</organism>
<comment type="subcellular location">
    <subcellularLocation>
        <location evidence="1">Cytoplasm</location>
    </subcellularLocation>
</comment>
<keyword evidence="7" id="KW-1185">Reference proteome</keyword>
<dbReference type="EMBL" id="WHNW01000013">
    <property type="protein sequence ID" value="MPV86871.1"/>
    <property type="molecule type" value="Genomic_DNA"/>
</dbReference>
<keyword evidence="4" id="KW-0963">Cytoplasm</keyword>
<dbReference type="InterPro" id="IPR050531">
    <property type="entry name" value="SdhE_FAD_assembly_factor"/>
</dbReference>
<keyword evidence="5" id="KW-0143">Chaperone</keyword>
<dbReference type="Pfam" id="PF03937">
    <property type="entry name" value="Sdh5"/>
    <property type="match status" value="1"/>
</dbReference>
<dbReference type="FunCoup" id="A0A6N7EWE4">
    <property type="interactions" value="56"/>
</dbReference>
<dbReference type="RefSeq" id="WP_152810861.1">
    <property type="nucleotide sequence ID" value="NZ_WHNW01000013.1"/>
</dbReference>
<comment type="similarity">
    <text evidence="2">Belongs to the SdhE FAD assembly factor family.</text>
</comment>
<dbReference type="GO" id="GO:0005737">
    <property type="term" value="C:cytoplasm"/>
    <property type="evidence" value="ECO:0007669"/>
    <property type="project" value="UniProtKB-SubCell"/>
</dbReference>
<comment type="caution">
    <text evidence="6">The sequence shown here is derived from an EMBL/GenBank/DDBJ whole genome shotgun (WGS) entry which is preliminary data.</text>
</comment>
<evidence type="ECO:0000313" key="6">
    <source>
        <dbReference type="EMBL" id="MPV86871.1"/>
    </source>
</evidence>
<reference evidence="6 7" key="1">
    <citation type="submission" date="2019-10" db="EMBL/GenBank/DDBJ databases">
        <title>Cardiobacteriales fam. a chemoheterotrophic member of the order Cardiobacteriales, and proposal of Cardiobacteriales fam. nov.</title>
        <authorList>
            <person name="Wang C."/>
        </authorList>
    </citation>
    <scope>NUCLEOTIDE SEQUENCE [LARGE SCALE GENOMIC DNA]</scope>
    <source>
        <strain evidence="6 7">ML27</strain>
    </source>
</reference>
<dbReference type="Gene3D" id="1.10.150.250">
    <property type="entry name" value="Flavinator of succinate dehydrogenase"/>
    <property type="match status" value="1"/>
</dbReference>
<evidence type="ECO:0000313" key="7">
    <source>
        <dbReference type="Proteomes" id="UP000471298"/>
    </source>
</evidence>
<accession>A0A6N7EWE4</accession>
<dbReference type="PANTHER" id="PTHR39585">
    <property type="entry name" value="FAD ASSEMBLY FACTOR SDHE"/>
    <property type="match status" value="1"/>
</dbReference>
<dbReference type="InParanoid" id="A0A6N7EWE4"/>
<evidence type="ECO:0000256" key="1">
    <source>
        <dbReference type="ARBA" id="ARBA00004496"/>
    </source>
</evidence>
<evidence type="ECO:0000256" key="2">
    <source>
        <dbReference type="ARBA" id="ARBA00008571"/>
    </source>
</evidence>